<comment type="caution">
    <text evidence="1">The sequence shown here is derived from an EMBL/GenBank/DDBJ whole genome shotgun (WGS) entry which is preliminary data.</text>
</comment>
<proteinExistence type="predicted"/>
<name>X1IT57_9ZZZZ</name>
<evidence type="ECO:0000313" key="1">
    <source>
        <dbReference type="EMBL" id="GAH60713.1"/>
    </source>
</evidence>
<dbReference type="AlphaFoldDB" id="X1IT57"/>
<gene>
    <name evidence="1" type="ORF">S03H2_35160</name>
</gene>
<organism evidence="1">
    <name type="scientific">marine sediment metagenome</name>
    <dbReference type="NCBI Taxonomy" id="412755"/>
    <lineage>
        <taxon>unclassified sequences</taxon>
        <taxon>metagenomes</taxon>
        <taxon>ecological metagenomes</taxon>
    </lineage>
</organism>
<feature type="non-terminal residue" evidence="1">
    <location>
        <position position="1"/>
    </location>
</feature>
<accession>X1IT57</accession>
<reference evidence="1" key="1">
    <citation type="journal article" date="2014" name="Front. Microbiol.">
        <title>High frequency of phylogenetically diverse reductive dehalogenase-homologous genes in deep subseafloor sedimentary metagenomes.</title>
        <authorList>
            <person name="Kawai M."/>
            <person name="Futagami T."/>
            <person name="Toyoda A."/>
            <person name="Takaki Y."/>
            <person name="Nishi S."/>
            <person name="Hori S."/>
            <person name="Arai W."/>
            <person name="Tsubouchi T."/>
            <person name="Morono Y."/>
            <person name="Uchiyama I."/>
            <person name="Ito T."/>
            <person name="Fujiyama A."/>
            <person name="Inagaki F."/>
            <person name="Takami H."/>
        </authorList>
    </citation>
    <scope>NUCLEOTIDE SEQUENCE</scope>
    <source>
        <strain evidence="1">Expedition CK06-06</strain>
    </source>
</reference>
<sequence length="30" mass="3623">KRIDYEINEMETGIYFSFYILDISNKYGIS</sequence>
<dbReference type="EMBL" id="BARU01021494">
    <property type="protein sequence ID" value="GAH60713.1"/>
    <property type="molecule type" value="Genomic_DNA"/>
</dbReference>
<protein>
    <submittedName>
        <fullName evidence="1">Uncharacterized protein</fullName>
    </submittedName>
</protein>